<gene>
    <name evidence="3" type="ORF">H0E84_14805</name>
</gene>
<keyword evidence="3" id="KW-0378">Hydrolase</keyword>
<feature type="region of interest" description="Disordered" evidence="1">
    <location>
        <begin position="12"/>
        <end position="34"/>
    </location>
</feature>
<dbReference type="Pfam" id="PF01425">
    <property type="entry name" value="Amidase"/>
    <property type="match status" value="1"/>
</dbReference>
<name>A0A853JGT4_9GAMM</name>
<evidence type="ECO:0000313" key="3">
    <source>
        <dbReference type="EMBL" id="NZA27648.1"/>
    </source>
</evidence>
<keyword evidence="4" id="KW-1185">Reference proteome</keyword>
<dbReference type="GO" id="GO:0004040">
    <property type="term" value="F:amidase activity"/>
    <property type="evidence" value="ECO:0007669"/>
    <property type="project" value="UniProtKB-EC"/>
</dbReference>
<dbReference type="InterPro" id="IPR036928">
    <property type="entry name" value="AS_sf"/>
</dbReference>
<dbReference type="AlphaFoldDB" id="A0A853JGT4"/>
<comment type="caution">
    <text evidence="3">The sequence shown here is derived from an EMBL/GenBank/DDBJ whole genome shotgun (WGS) entry which is preliminary data.</text>
</comment>
<evidence type="ECO:0000313" key="4">
    <source>
        <dbReference type="Proteomes" id="UP000578091"/>
    </source>
</evidence>
<evidence type="ECO:0000256" key="1">
    <source>
        <dbReference type="SAM" id="MobiDB-lite"/>
    </source>
</evidence>
<dbReference type="PANTHER" id="PTHR42678:SF34">
    <property type="entry name" value="OS04G0183300 PROTEIN"/>
    <property type="match status" value="1"/>
</dbReference>
<dbReference type="Gene3D" id="3.90.1300.10">
    <property type="entry name" value="Amidase signature (AS) domain"/>
    <property type="match status" value="1"/>
</dbReference>
<dbReference type="NCBIfam" id="NF005300">
    <property type="entry name" value="PRK06828.1"/>
    <property type="match status" value="1"/>
</dbReference>
<dbReference type="InterPro" id="IPR023631">
    <property type="entry name" value="Amidase_dom"/>
</dbReference>
<dbReference type="PANTHER" id="PTHR42678">
    <property type="entry name" value="AMIDASE"/>
    <property type="match status" value="1"/>
</dbReference>
<feature type="domain" description="Amidase" evidence="2">
    <location>
        <begin position="62"/>
        <end position="508"/>
    </location>
</feature>
<dbReference type="NCBIfam" id="NF006006">
    <property type="entry name" value="PRK08137.1"/>
    <property type="match status" value="1"/>
</dbReference>
<protein>
    <submittedName>
        <fullName evidence="3">Amidase</fullName>
        <ecNumber evidence="3">3.5.1.4</ecNumber>
    </submittedName>
</protein>
<dbReference type="EMBL" id="JACCKA010000082">
    <property type="protein sequence ID" value="NZA27648.1"/>
    <property type="molecule type" value="Genomic_DNA"/>
</dbReference>
<organism evidence="3 4">
    <name type="scientific">Luteimonas salinisoli</name>
    <dbReference type="NCBI Taxonomy" id="2752307"/>
    <lineage>
        <taxon>Bacteria</taxon>
        <taxon>Pseudomonadati</taxon>
        <taxon>Pseudomonadota</taxon>
        <taxon>Gammaproteobacteria</taxon>
        <taxon>Lysobacterales</taxon>
        <taxon>Lysobacteraceae</taxon>
        <taxon>Luteimonas</taxon>
    </lineage>
</organism>
<sequence>MLLGCALLGACERQPSPTSASSAEAPGAERGPAGTAPFAFAELEVAELQARMARGELDSRTLTRAYLDRIAAIDHAGPTLRAVIELNPDALDEADVRDAERAAGRPRGPLHGIPVLLKDNIDATPMANSAGSLALAGHRPARDAFLVRRLRDAGAVLLGKTNLSEWANFRSSRSTSGWSARGGQTRNPYVLDRSPCGSSSGSAVAVAASLAAVAIGTETDGSILCPAAVNGLVGIKPTVGLVSRDGIIPIAASQDTAGPMARSVADAAVLLAAMAGPDPADPATGGTGRPPPVDYVVHLRADGLHGARIGILREHGVDAQPDVDAAFERAIGTLQAAGATVVEARIATAGEWSDDEFTVLLHEFRDGLERYLDSRQAPVRDLPAIVAFNHDHAAQELPWFGQELLERAAATPGLDDPAYRRARDRARRLAREQGLEAALRDGRLDALVAPTVGPAWPIDPVNGDNFTGAGYGVAAVAGTPSITVPMGDSHGLPLGIVFLGPAWSEGRLIELAYAFERLSAARAAPRFLATVSIPAPE</sequence>
<accession>A0A853JGT4</accession>
<dbReference type="Proteomes" id="UP000578091">
    <property type="component" value="Unassembled WGS sequence"/>
</dbReference>
<dbReference type="SUPFAM" id="SSF75304">
    <property type="entry name" value="Amidase signature (AS) enzymes"/>
    <property type="match status" value="1"/>
</dbReference>
<proteinExistence type="predicted"/>
<reference evidence="3 4" key="1">
    <citation type="submission" date="2020-07" db="EMBL/GenBank/DDBJ databases">
        <title>Luteimonas sp. SJ-92.</title>
        <authorList>
            <person name="Huang X.-X."/>
            <person name="Xu L."/>
            <person name="Sun J.-Q."/>
        </authorList>
    </citation>
    <scope>NUCLEOTIDE SEQUENCE [LARGE SCALE GENOMIC DNA]</scope>
    <source>
        <strain evidence="3 4">SJ-92</strain>
    </source>
</reference>
<feature type="compositionally biased region" description="Low complexity" evidence="1">
    <location>
        <begin position="15"/>
        <end position="34"/>
    </location>
</feature>
<evidence type="ECO:0000259" key="2">
    <source>
        <dbReference type="Pfam" id="PF01425"/>
    </source>
</evidence>
<dbReference type="EC" id="3.5.1.4" evidence="3"/>